<dbReference type="AlphaFoldDB" id="A0AA38KWB9"/>
<name>A0AA38KWB9_9AGAR</name>
<comment type="caution">
    <text evidence="2">The sequence shown here is derived from an EMBL/GenBank/DDBJ whole genome shotgun (WGS) entry which is preliminary data.</text>
</comment>
<accession>A0AA38KWB9</accession>
<reference evidence="2" key="1">
    <citation type="submission" date="2022-08" db="EMBL/GenBank/DDBJ databases">
        <authorList>
            <consortium name="DOE Joint Genome Institute"/>
            <person name="Min B."/>
            <person name="Riley R."/>
            <person name="Sierra-Patev S."/>
            <person name="Naranjo-Ortiz M."/>
            <person name="Looney B."/>
            <person name="Konkel Z."/>
            <person name="Slot J.C."/>
            <person name="Sakamoto Y."/>
            <person name="Steenwyk J.L."/>
            <person name="Rokas A."/>
            <person name="Carro J."/>
            <person name="Camarero S."/>
            <person name="Ferreira P."/>
            <person name="Molpeceres G."/>
            <person name="Ruiz-Duenas F.J."/>
            <person name="Serrano A."/>
            <person name="Henrissat B."/>
            <person name="Drula E."/>
            <person name="Hughes K.W."/>
            <person name="Mata J.L."/>
            <person name="Ishikawa N.K."/>
            <person name="Vargas-Isla R."/>
            <person name="Ushijima S."/>
            <person name="Smith C.A."/>
            <person name="Ahrendt S."/>
            <person name="Andreopoulos W."/>
            <person name="He G."/>
            <person name="Labutti K."/>
            <person name="Lipzen A."/>
            <person name="Ng V."/>
            <person name="Sandor L."/>
            <person name="Barry K."/>
            <person name="Martinez A.T."/>
            <person name="Xiao Y."/>
            <person name="Gibbons J.G."/>
            <person name="Terashima K."/>
            <person name="Hibbett D.S."/>
            <person name="Grigoriev I.V."/>
        </authorList>
    </citation>
    <scope>NUCLEOTIDE SEQUENCE</scope>
    <source>
        <strain evidence="2">TFB10291</strain>
    </source>
</reference>
<keyword evidence="3" id="KW-1185">Reference proteome</keyword>
<evidence type="ECO:0000313" key="3">
    <source>
        <dbReference type="Proteomes" id="UP001163798"/>
    </source>
</evidence>
<gene>
    <name evidence="2" type="ORF">GGU10DRAFT_337376</name>
</gene>
<dbReference type="Proteomes" id="UP001163798">
    <property type="component" value="Unassembled WGS sequence"/>
</dbReference>
<evidence type="ECO:0000256" key="1">
    <source>
        <dbReference type="SAM" id="SignalP"/>
    </source>
</evidence>
<organism evidence="2 3">
    <name type="scientific">Lentinula aff. detonsa</name>
    <dbReference type="NCBI Taxonomy" id="2804958"/>
    <lineage>
        <taxon>Eukaryota</taxon>
        <taxon>Fungi</taxon>
        <taxon>Dikarya</taxon>
        <taxon>Basidiomycota</taxon>
        <taxon>Agaricomycotina</taxon>
        <taxon>Agaricomycetes</taxon>
        <taxon>Agaricomycetidae</taxon>
        <taxon>Agaricales</taxon>
        <taxon>Marasmiineae</taxon>
        <taxon>Omphalotaceae</taxon>
        <taxon>Lentinula</taxon>
    </lineage>
</organism>
<sequence>MSPNAFSSCNLLHFSWASCLAAERNTWSSASSSLMTGVGEWAGQAGDEVVDMKKQENVEVQLSQGFLYALADVITCDDLKTNTPDQTLTTQHSFDTFGLL</sequence>
<proteinExistence type="predicted"/>
<evidence type="ECO:0000313" key="2">
    <source>
        <dbReference type="EMBL" id="KAJ3780188.1"/>
    </source>
</evidence>
<protein>
    <submittedName>
        <fullName evidence="2">Uncharacterized protein</fullName>
    </submittedName>
</protein>
<feature type="signal peptide" evidence="1">
    <location>
        <begin position="1"/>
        <end position="21"/>
    </location>
</feature>
<dbReference type="EMBL" id="MU793866">
    <property type="protein sequence ID" value="KAJ3780188.1"/>
    <property type="molecule type" value="Genomic_DNA"/>
</dbReference>
<keyword evidence="1" id="KW-0732">Signal</keyword>
<feature type="chain" id="PRO_5041362279" evidence="1">
    <location>
        <begin position="22"/>
        <end position="100"/>
    </location>
</feature>